<gene>
    <name evidence="1" type="ORF">OS493_015111</name>
</gene>
<name>A0A9W9ZT76_9CNID</name>
<protein>
    <submittedName>
        <fullName evidence="1">Uncharacterized protein</fullName>
    </submittedName>
</protein>
<evidence type="ECO:0000313" key="2">
    <source>
        <dbReference type="Proteomes" id="UP001163046"/>
    </source>
</evidence>
<evidence type="ECO:0000313" key="1">
    <source>
        <dbReference type="EMBL" id="KAJ7385539.1"/>
    </source>
</evidence>
<organism evidence="1 2">
    <name type="scientific">Desmophyllum pertusum</name>
    <dbReference type="NCBI Taxonomy" id="174260"/>
    <lineage>
        <taxon>Eukaryota</taxon>
        <taxon>Metazoa</taxon>
        <taxon>Cnidaria</taxon>
        <taxon>Anthozoa</taxon>
        <taxon>Hexacorallia</taxon>
        <taxon>Scleractinia</taxon>
        <taxon>Caryophylliina</taxon>
        <taxon>Caryophylliidae</taxon>
        <taxon>Desmophyllum</taxon>
    </lineage>
</organism>
<sequence length="230" mass="26839">MNNFEERSCLEIAAQELCAIVNDEKKLVLTQEEVNELRAIQDQLDEFRHHCQNLLAQLLKRHGVNEEIVQLLDFPELFRPFIRRDTDPGIMECDLQQFRMFHAAVRLVTKSADERGQELSDKMELLLTDMASVMWRLLRKNDILPPEPPRSGHLEQTLNETTKAFLEYVREQCREAVLTEITIEEDFTDNDDPDHRAICDVRNYVIVKDLGGMLLHFQKDLGHLIRLNSA</sequence>
<dbReference type="EMBL" id="MU825880">
    <property type="protein sequence ID" value="KAJ7385539.1"/>
    <property type="molecule type" value="Genomic_DNA"/>
</dbReference>
<reference evidence="1" key="1">
    <citation type="submission" date="2023-01" db="EMBL/GenBank/DDBJ databases">
        <title>Genome assembly of the deep-sea coral Lophelia pertusa.</title>
        <authorList>
            <person name="Herrera S."/>
            <person name="Cordes E."/>
        </authorList>
    </citation>
    <scope>NUCLEOTIDE SEQUENCE</scope>
    <source>
        <strain evidence="1">USNM1676648</strain>
        <tissue evidence="1">Polyp</tissue>
    </source>
</reference>
<keyword evidence="2" id="KW-1185">Reference proteome</keyword>
<dbReference type="OrthoDB" id="5985424at2759"/>
<comment type="caution">
    <text evidence="1">The sequence shown here is derived from an EMBL/GenBank/DDBJ whole genome shotgun (WGS) entry which is preliminary data.</text>
</comment>
<accession>A0A9W9ZT76</accession>
<dbReference type="AlphaFoldDB" id="A0A9W9ZT76"/>
<dbReference type="Proteomes" id="UP001163046">
    <property type="component" value="Unassembled WGS sequence"/>
</dbReference>
<proteinExistence type="predicted"/>